<dbReference type="Pfam" id="PF15919">
    <property type="entry name" value="HicB_lk_antitox"/>
    <property type="match status" value="1"/>
</dbReference>
<evidence type="ECO:0000313" key="3">
    <source>
        <dbReference type="Proteomes" id="UP000216802"/>
    </source>
</evidence>
<name>A0A269XYK5_9LACO</name>
<proteinExistence type="predicted"/>
<dbReference type="AlphaFoldDB" id="A0A269XYK5"/>
<dbReference type="RefSeq" id="WP_057961772.1">
    <property type="nucleotide sequence ID" value="NZ_BDGB01000060.1"/>
</dbReference>
<dbReference type="EMBL" id="NCXI01000102">
    <property type="protein sequence ID" value="PAK77516.1"/>
    <property type="molecule type" value="Genomic_DNA"/>
</dbReference>
<dbReference type="InterPro" id="IPR035069">
    <property type="entry name" value="TTHA1013/TTHA0281-like"/>
</dbReference>
<accession>A0A269XYK5</accession>
<organism evidence="2 3">
    <name type="scientific">Lentilactobacillus parakefiri</name>
    <dbReference type="NCBI Taxonomy" id="152332"/>
    <lineage>
        <taxon>Bacteria</taxon>
        <taxon>Bacillati</taxon>
        <taxon>Bacillota</taxon>
        <taxon>Bacilli</taxon>
        <taxon>Lactobacillales</taxon>
        <taxon>Lactobacillaceae</taxon>
        <taxon>Lentilactobacillus</taxon>
    </lineage>
</organism>
<protein>
    <submittedName>
        <fullName evidence="2">HicB family protein</fullName>
    </submittedName>
</protein>
<evidence type="ECO:0000259" key="1">
    <source>
        <dbReference type="Pfam" id="PF15919"/>
    </source>
</evidence>
<dbReference type="Gene3D" id="3.30.160.250">
    <property type="match status" value="1"/>
</dbReference>
<gene>
    <name evidence="2" type="ORF">B8W98_10405</name>
</gene>
<comment type="caution">
    <text evidence="2">The sequence shown here is derived from an EMBL/GenBank/DDBJ whole genome shotgun (WGS) entry which is preliminary data.</text>
</comment>
<reference evidence="2 3" key="1">
    <citation type="submission" date="2017-04" db="EMBL/GenBank/DDBJ databases">
        <title>Kefir bacterial isolates.</title>
        <authorList>
            <person name="Kim Y."/>
            <person name="Blasche S."/>
            <person name="Patil K.R."/>
        </authorList>
    </citation>
    <scope>NUCLEOTIDE SEQUENCE [LARGE SCALE GENOMIC DNA]</scope>
    <source>
        <strain evidence="2 3">OG2</strain>
    </source>
</reference>
<dbReference type="SUPFAM" id="SSF143100">
    <property type="entry name" value="TTHA1013/TTHA0281-like"/>
    <property type="match status" value="1"/>
</dbReference>
<dbReference type="Proteomes" id="UP000216802">
    <property type="component" value="Unassembled WGS sequence"/>
</dbReference>
<feature type="domain" description="HicB-like antitoxin of toxin-antitoxin system" evidence="1">
    <location>
        <begin position="8"/>
        <end position="119"/>
    </location>
</feature>
<dbReference type="InterPro" id="IPR031807">
    <property type="entry name" value="HicB-like"/>
</dbReference>
<sequence>MMEKRLIYLIIVEEFNDDDGHYFVATSPNIPGMVTQGDSLADVAYWAEDAIGTMLEDQHEYPAPQDPTKWQLNPHQKLIYVTVDMKKLLEASSKTIRRTITVPKYLNDLAKENHINVSGLTTKALKSKLGI</sequence>
<evidence type="ECO:0000313" key="2">
    <source>
        <dbReference type="EMBL" id="PAK77516.1"/>
    </source>
</evidence>